<dbReference type="PANTHER" id="PTHR10655:SF17">
    <property type="entry name" value="LYSOPHOSPHOLIPASE-LIKE PROTEIN 1"/>
    <property type="match status" value="1"/>
</dbReference>
<feature type="domain" description="Phospholipase/carboxylesterase/thioesterase" evidence="10">
    <location>
        <begin position="4"/>
        <end position="255"/>
    </location>
</feature>
<evidence type="ECO:0000256" key="8">
    <source>
        <dbReference type="ARBA" id="ARBA00031195"/>
    </source>
</evidence>
<keyword evidence="12" id="KW-1185">Reference proteome</keyword>
<organism evidence="11 12">
    <name type="scientific">Suillus discolor</name>
    <dbReference type="NCBI Taxonomy" id="1912936"/>
    <lineage>
        <taxon>Eukaryota</taxon>
        <taxon>Fungi</taxon>
        <taxon>Dikarya</taxon>
        <taxon>Basidiomycota</taxon>
        <taxon>Agaricomycotina</taxon>
        <taxon>Agaricomycetes</taxon>
        <taxon>Agaricomycetidae</taxon>
        <taxon>Boletales</taxon>
        <taxon>Suillineae</taxon>
        <taxon>Suillaceae</taxon>
        <taxon>Suillus</taxon>
    </lineage>
</organism>
<keyword evidence="6" id="KW-0443">Lipid metabolism</keyword>
<keyword evidence="4" id="KW-0719">Serine esterase</keyword>
<dbReference type="InterPro" id="IPR003140">
    <property type="entry name" value="PLipase/COase/thioEstase"/>
</dbReference>
<evidence type="ECO:0000313" key="12">
    <source>
        <dbReference type="Proteomes" id="UP000823399"/>
    </source>
</evidence>
<dbReference type="Proteomes" id="UP000823399">
    <property type="component" value="Unassembled WGS sequence"/>
</dbReference>
<evidence type="ECO:0000256" key="2">
    <source>
        <dbReference type="ARBA" id="ARBA00012423"/>
    </source>
</evidence>
<evidence type="ECO:0000256" key="9">
    <source>
        <dbReference type="ARBA" id="ARBA00047337"/>
    </source>
</evidence>
<proteinExistence type="inferred from homology"/>
<accession>A0A9P7FFN9</accession>
<evidence type="ECO:0000256" key="7">
    <source>
        <dbReference type="ARBA" id="ARBA00029392"/>
    </source>
</evidence>
<sequence>MPSAIIQPTAAHTATVIFAHGLGDEGASWRAAISGDYDYRKPGELTIPARLPHVKWIFPDAPEQAVTANFGSEMPSWFDMSNLPLPAELYLSKVVDDDESMKNSVKIIDDLVQAEVKAGIPESRIVVGGFSQGGALALVAGLGGKEWRTKSSGDESKLAGVVVLSGWMPVRDKFNSRISPHAKSMPVLWGHGTADTVIYHKVGEISVELLQDQLGIVKHGAHDQLGAPGINFRSYERMGHASCKKEMDDLVTFLGSVVPQQVWLSDPPRLNTY</sequence>
<dbReference type="InterPro" id="IPR029058">
    <property type="entry name" value="AB_hydrolase_fold"/>
</dbReference>
<reference evidence="11" key="1">
    <citation type="journal article" date="2020" name="New Phytol.">
        <title>Comparative genomics reveals dynamic genome evolution in host specialist ectomycorrhizal fungi.</title>
        <authorList>
            <person name="Lofgren L.A."/>
            <person name="Nguyen N.H."/>
            <person name="Vilgalys R."/>
            <person name="Ruytinx J."/>
            <person name="Liao H.L."/>
            <person name="Branco S."/>
            <person name="Kuo A."/>
            <person name="LaButti K."/>
            <person name="Lipzen A."/>
            <person name="Andreopoulos W."/>
            <person name="Pangilinan J."/>
            <person name="Riley R."/>
            <person name="Hundley H."/>
            <person name="Na H."/>
            <person name="Barry K."/>
            <person name="Grigoriev I.V."/>
            <person name="Stajich J.E."/>
            <person name="Kennedy P.G."/>
        </authorList>
    </citation>
    <scope>NUCLEOTIDE SEQUENCE</scope>
    <source>
        <strain evidence="11">FC423</strain>
    </source>
</reference>
<dbReference type="SUPFAM" id="SSF53474">
    <property type="entry name" value="alpha/beta-Hydrolases"/>
    <property type="match status" value="1"/>
</dbReference>
<dbReference type="EC" id="3.1.2.22" evidence="2"/>
<evidence type="ECO:0000259" key="10">
    <source>
        <dbReference type="Pfam" id="PF02230"/>
    </source>
</evidence>
<comment type="caution">
    <text evidence="11">The sequence shown here is derived from an EMBL/GenBank/DDBJ whole genome shotgun (WGS) entry which is preliminary data.</text>
</comment>
<dbReference type="InterPro" id="IPR050565">
    <property type="entry name" value="LYPA1-2/EST-like"/>
</dbReference>
<protein>
    <recommendedName>
        <fullName evidence="3">Acyl-protein thioesterase 1</fullName>
        <ecNumber evidence="2">3.1.2.22</ecNumber>
    </recommendedName>
    <alternativeName>
        <fullName evidence="8">Palmitoyl-protein hydrolase</fullName>
    </alternativeName>
</protein>
<dbReference type="EMBL" id="JABBWM010000007">
    <property type="protein sequence ID" value="KAG2115877.1"/>
    <property type="molecule type" value="Genomic_DNA"/>
</dbReference>
<evidence type="ECO:0000313" key="11">
    <source>
        <dbReference type="EMBL" id="KAG2115877.1"/>
    </source>
</evidence>
<name>A0A9P7FFN9_9AGAM</name>
<gene>
    <name evidence="11" type="ORF">F5147DRAFT_569031</name>
</gene>
<dbReference type="GO" id="GO:0006631">
    <property type="term" value="P:fatty acid metabolic process"/>
    <property type="evidence" value="ECO:0007669"/>
    <property type="project" value="UniProtKB-KW"/>
</dbReference>
<dbReference type="PANTHER" id="PTHR10655">
    <property type="entry name" value="LYSOPHOSPHOLIPASE-RELATED"/>
    <property type="match status" value="1"/>
</dbReference>
<dbReference type="GO" id="GO:0008474">
    <property type="term" value="F:palmitoyl-(protein) hydrolase activity"/>
    <property type="evidence" value="ECO:0007669"/>
    <property type="project" value="UniProtKB-EC"/>
</dbReference>
<evidence type="ECO:0000256" key="4">
    <source>
        <dbReference type="ARBA" id="ARBA00022487"/>
    </source>
</evidence>
<keyword evidence="5" id="KW-0378">Hydrolase</keyword>
<evidence type="ECO:0000256" key="1">
    <source>
        <dbReference type="ARBA" id="ARBA00006499"/>
    </source>
</evidence>
<evidence type="ECO:0000256" key="6">
    <source>
        <dbReference type="ARBA" id="ARBA00022832"/>
    </source>
</evidence>
<dbReference type="RefSeq" id="XP_041297256.1">
    <property type="nucleotide sequence ID" value="XM_041430930.1"/>
</dbReference>
<comment type="similarity">
    <text evidence="1">Belongs to the AB hydrolase superfamily. AB hydrolase 2 family.</text>
</comment>
<dbReference type="GO" id="GO:0052689">
    <property type="term" value="F:carboxylic ester hydrolase activity"/>
    <property type="evidence" value="ECO:0007669"/>
    <property type="project" value="UniProtKB-KW"/>
</dbReference>
<comment type="catalytic activity">
    <reaction evidence="9">
        <text>S-hexadecanoyl-L-cysteinyl-[protein] + H2O = L-cysteinyl-[protein] + hexadecanoate + H(+)</text>
        <dbReference type="Rhea" id="RHEA:19233"/>
        <dbReference type="Rhea" id="RHEA-COMP:10131"/>
        <dbReference type="Rhea" id="RHEA-COMP:11032"/>
        <dbReference type="ChEBI" id="CHEBI:7896"/>
        <dbReference type="ChEBI" id="CHEBI:15377"/>
        <dbReference type="ChEBI" id="CHEBI:15378"/>
        <dbReference type="ChEBI" id="CHEBI:29950"/>
        <dbReference type="ChEBI" id="CHEBI:74151"/>
        <dbReference type="EC" id="3.1.2.22"/>
    </reaction>
</comment>
<comment type="function">
    <text evidence="7">Hydrolyzes fatty acids from S-acylated cysteine residues in proteins with a strong preference for palmitoylated G-alpha proteins over other acyl substrates. Mediates the deacylation of G-alpha proteins such as GPA1 in vivo, but has weak or no activity toward palmitoylated Ras proteins. Has weak lysophospholipase activity in vitro; however such activity may not exist in vivo.</text>
</comment>
<dbReference type="Pfam" id="PF02230">
    <property type="entry name" value="Abhydrolase_2"/>
    <property type="match status" value="1"/>
</dbReference>
<evidence type="ECO:0000256" key="5">
    <source>
        <dbReference type="ARBA" id="ARBA00022801"/>
    </source>
</evidence>
<dbReference type="AlphaFoldDB" id="A0A9P7FFN9"/>
<dbReference type="Gene3D" id="3.40.50.1820">
    <property type="entry name" value="alpha/beta hydrolase"/>
    <property type="match status" value="1"/>
</dbReference>
<dbReference type="GeneID" id="64693189"/>
<evidence type="ECO:0000256" key="3">
    <source>
        <dbReference type="ARBA" id="ARBA00014923"/>
    </source>
</evidence>
<dbReference type="OrthoDB" id="2418081at2759"/>
<dbReference type="GO" id="GO:0005737">
    <property type="term" value="C:cytoplasm"/>
    <property type="evidence" value="ECO:0007669"/>
    <property type="project" value="TreeGrafter"/>
</dbReference>
<keyword evidence="6" id="KW-0276">Fatty acid metabolism</keyword>